<dbReference type="InterPro" id="IPR032675">
    <property type="entry name" value="LRR_dom_sf"/>
</dbReference>
<keyword evidence="2" id="KW-0677">Repeat</keyword>
<dbReference type="Pfam" id="PF13855">
    <property type="entry name" value="LRR_8"/>
    <property type="match status" value="1"/>
</dbReference>
<dbReference type="PANTHER" id="PTHR46652">
    <property type="entry name" value="LEUCINE-RICH REPEAT AND IQ DOMAIN-CONTAINING PROTEIN 1-RELATED"/>
    <property type="match status" value="1"/>
</dbReference>
<gene>
    <name evidence="5" type="ORF">IWW39_001157</name>
</gene>
<feature type="region of interest" description="Disordered" evidence="3">
    <location>
        <begin position="270"/>
        <end position="331"/>
    </location>
</feature>
<evidence type="ECO:0000256" key="1">
    <source>
        <dbReference type="ARBA" id="ARBA00022614"/>
    </source>
</evidence>
<evidence type="ECO:0000256" key="3">
    <source>
        <dbReference type="SAM" id="MobiDB-lite"/>
    </source>
</evidence>
<name>A0A9W8L6I9_9FUNG</name>
<dbReference type="InterPro" id="IPR025875">
    <property type="entry name" value="Leu-rich_rpt_4"/>
</dbReference>
<reference evidence="5" key="1">
    <citation type="submission" date="2022-07" db="EMBL/GenBank/DDBJ databases">
        <title>Phylogenomic reconstructions and comparative analyses of Kickxellomycotina fungi.</title>
        <authorList>
            <person name="Reynolds N.K."/>
            <person name="Stajich J.E."/>
            <person name="Barry K."/>
            <person name="Grigoriev I.V."/>
            <person name="Crous P."/>
            <person name="Smith M.E."/>
        </authorList>
    </citation>
    <scope>NUCLEOTIDE SEQUENCE</scope>
    <source>
        <strain evidence="5">CBS 109367</strain>
    </source>
</reference>
<dbReference type="SMART" id="SM00446">
    <property type="entry name" value="LRRcap"/>
    <property type="match status" value="1"/>
</dbReference>
<keyword evidence="6" id="KW-1185">Reference proteome</keyword>
<comment type="caution">
    <text evidence="5">The sequence shown here is derived from an EMBL/GenBank/DDBJ whole genome shotgun (WGS) entry which is preliminary data.</text>
</comment>
<dbReference type="Pfam" id="PF12799">
    <property type="entry name" value="LRR_4"/>
    <property type="match status" value="1"/>
</dbReference>
<dbReference type="SMART" id="SM00369">
    <property type="entry name" value="LRR_TYP"/>
    <property type="match status" value="5"/>
</dbReference>
<dbReference type="InterPro" id="IPR001611">
    <property type="entry name" value="Leu-rich_rpt"/>
</dbReference>
<dbReference type="Proteomes" id="UP001151516">
    <property type="component" value="Unassembled WGS sequence"/>
</dbReference>
<dbReference type="PANTHER" id="PTHR46652:SF7">
    <property type="entry name" value="LEUCINE-RICH REPEAT AND IQ DOMAIN-CONTAINING PROTEIN 1"/>
    <property type="match status" value="1"/>
</dbReference>
<proteinExistence type="predicted"/>
<evidence type="ECO:0000313" key="5">
    <source>
        <dbReference type="EMBL" id="KAJ2689933.1"/>
    </source>
</evidence>
<dbReference type="EMBL" id="JANBTX010000018">
    <property type="protein sequence ID" value="KAJ2689933.1"/>
    <property type="molecule type" value="Genomic_DNA"/>
</dbReference>
<feature type="domain" description="U2A'/phosphoprotein 32 family A C-terminal" evidence="4">
    <location>
        <begin position="238"/>
        <end position="256"/>
    </location>
</feature>
<evidence type="ECO:0000256" key="2">
    <source>
        <dbReference type="ARBA" id="ARBA00022737"/>
    </source>
</evidence>
<evidence type="ECO:0000259" key="4">
    <source>
        <dbReference type="SMART" id="SM00446"/>
    </source>
</evidence>
<dbReference type="OrthoDB" id="1517790at2759"/>
<accession>A0A9W8L6I9</accession>
<dbReference type="InterPro" id="IPR003603">
    <property type="entry name" value="U2A'_phosphoprotein32A_C"/>
</dbReference>
<dbReference type="Pfam" id="PF14580">
    <property type="entry name" value="LRR_9"/>
    <property type="match status" value="1"/>
</dbReference>
<dbReference type="InterPro" id="IPR003591">
    <property type="entry name" value="Leu-rich_rpt_typical-subtyp"/>
</dbReference>
<dbReference type="Gene3D" id="3.80.10.10">
    <property type="entry name" value="Ribonuclease Inhibitor"/>
    <property type="match status" value="2"/>
</dbReference>
<keyword evidence="1" id="KW-0433">Leucine-rich repeat</keyword>
<evidence type="ECO:0000313" key="6">
    <source>
        <dbReference type="Proteomes" id="UP001151516"/>
    </source>
</evidence>
<dbReference type="SUPFAM" id="SSF52058">
    <property type="entry name" value="L domain-like"/>
    <property type="match status" value="1"/>
</dbReference>
<dbReference type="InterPro" id="IPR050836">
    <property type="entry name" value="SDS22/Internalin_LRR"/>
</dbReference>
<sequence length="331" mass="36692">MRLSNESLAAILDKPAATVTAAELRHKGLTHIDDVSKYTQLRKLDLSNNSISASDGLYGLRQLKALAHVNLSNNSLEEMDFVEGMPSVSVLNVSNNQIERISKHVAKCKELKAIIIGHNKVKAIEHIGGLDKLNTLVVSHNQIDALPSMPKLRELTKISAAHNRIKAVPDLTIYPLLKEVRLNDNKIASIPENIRSCANLRVVDLGNNLIEDWVSIAPLQSLTGLDNLNLKGNPICAEKGYRDRVIEMIPSLRVLDGERFDQRFLKRKEKRKLKESGAMEPTGGDNAEGVVAAATQPPVRPRNKQQGAGSKERQPNAKRQRTLRTDTKREI</sequence>
<dbReference type="AlphaFoldDB" id="A0A9W8L6I9"/>
<organism evidence="5 6">
    <name type="scientific">Coemansia spiralis</name>
    <dbReference type="NCBI Taxonomy" id="417178"/>
    <lineage>
        <taxon>Eukaryota</taxon>
        <taxon>Fungi</taxon>
        <taxon>Fungi incertae sedis</taxon>
        <taxon>Zoopagomycota</taxon>
        <taxon>Kickxellomycotina</taxon>
        <taxon>Kickxellomycetes</taxon>
        <taxon>Kickxellales</taxon>
        <taxon>Kickxellaceae</taxon>
        <taxon>Coemansia</taxon>
    </lineage>
</organism>
<protein>
    <recommendedName>
        <fullName evidence="4">U2A'/phosphoprotein 32 family A C-terminal domain-containing protein</fullName>
    </recommendedName>
</protein>
<dbReference type="PROSITE" id="PS51450">
    <property type="entry name" value="LRR"/>
    <property type="match status" value="3"/>
</dbReference>